<reference evidence="5" key="1">
    <citation type="submission" date="2015-11" db="EMBL/GenBank/DDBJ databases">
        <title>De novo transcriptome assembly of four potential Pierce s Disease insect vectors from Arizona vineyards.</title>
        <authorList>
            <person name="Tassone E.E."/>
        </authorList>
    </citation>
    <scope>NUCLEOTIDE SEQUENCE</scope>
</reference>
<dbReference type="GO" id="GO:0005737">
    <property type="term" value="C:cytoplasm"/>
    <property type="evidence" value="ECO:0007669"/>
    <property type="project" value="UniProtKB-SubCell"/>
</dbReference>
<evidence type="ECO:0000256" key="3">
    <source>
        <dbReference type="ARBA" id="ARBA00037342"/>
    </source>
</evidence>
<keyword evidence="2" id="KW-0963">Cytoplasm</keyword>
<dbReference type="SMART" id="SM00558">
    <property type="entry name" value="JmjC"/>
    <property type="match status" value="1"/>
</dbReference>
<evidence type="ECO:0000313" key="5">
    <source>
        <dbReference type="EMBL" id="JAS65702.1"/>
    </source>
</evidence>
<organism evidence="5">
    <name type="scientific">Cuerna arida</name>
    <dbReference type="NCBI Taxonomy" id="1464854"/>
    <lineage>
        <taxon>Eukaryota</taxon>
        <taxon>Metazoa</taxon>
        <taxon>Ecdysozoa</taxon>
        <taxon>Arthropoda</taxon>
        <taxon>Hexapoda</taxon>
        <taxon>Insecta</taxon>
        <taxon>Pterygota</taxon>
        <taxon>Neoptera</taxon>
        <taxon>Paraneoptera</taxon>
        <taxon>Hemiptera</taxon>
        <taxon>Auchenorrhyncha</taxon>
        <taxon>Membracoidea</taxon>
        <taxon>Cicadellidae</taxon>
        <taxon>Cicadellinae</taxon>
        <taxon>Proconiini</taxon>
        <taxon>Cuerna</taxon>
    </lineage>
</organism>
<proteinExistence type="predicted"/>
<dbReference type="InterPro" id="IPR041667">
    <property type="entry name" value="Cupin_8"/>
</dbReference>
<name>A0A1B6GTE9_9HEMI</name>
<dbReference type="EMBL" id="GECZ01004067">
    <property type="protein sequence ID" value="JAS65702.1"/>
    <property type="molecule type" value="Transcribed_RNA"/>
</dbReference>
<feature type="domain" description="JmjC" evidence="4">
    <location>
        <begin position="100"/>
        <end position="257"/>
    </location>
</feature>
<evidence type="ECO:0000259" key="4">
    <source>
        <dbReference type="PROSITE" id="PS51184"/>
    </source>
</evidence>
<evidence type="ECO:0000256" key="1">
    <source>
        <dbReference type="ARBA" id="ARBA00004496"/>
    </source>
</evidence>
<dbReference type="InterPro" id="IPR003347">
    <property type="entry name" value="JmjC_dom"/>
</dbReference>
<dbReference type="PANTHER" id="PTHR12461:SF43">
    <property type="entry name" value="HSPB1-ASSOCIATED PROTEIN 1"/>
    <property type="match status" value="1"/>
</dbReference>
<sequence>MEDVECSKKFKPTPSSEEIKQAIQNTKTPLVLKNILSWDLLRWSLEDWVDKLGNPELNFRIGTKQCTKVPQWESNCQVVSGTLKELLDDANTSTDTWMYFDYKHMNQHFKTKTDLLETVSWADFGFPDKNGNDSTIWIGTEGAHTPCHMDSYGYNIVAQVYGRKLWVMFPPCKTSLLKPTRVPYEESSVYSNINFTCGLSDLQSVGEAHVVELSPGDVLVVPSHWWHYVENLTTAISINMWVPLETDHASRLQEALVRFFVSSTLRTFCMKPETHLLNPNEADLLDLPIDLRQISWCVDQVVAQKVSTREDNSTPNTSYPASVSTVPTMSAGDLQKLLLAKCGCISDSTTKLSPTKSSPLSLEHVIDAFCHPDVIAKVAEVLLSISKK</sequence>
<feature type="non-terminal residue" evidence="5">
    <location>
        <position position="388"/>
    </location>
</feature>
<dbReference type="PROSITE" id="PS51184">
    <property type="entry name" value="JMJC"/>
    <property type="match status" value="1"/>
</dbReference>
<comment type="subcellular location">
    <subcellularLocation>
        <location evidence="1">Cytoplasm</location>
    </subcellularLocation>
</comment>
<dbReference type="SUPFAM" id="SSF51197">
    <property type="entry name" value="Clavaminate synthase-like"/>
    <property type="match status" value="1"/>
</dbReference>
<gene>
    <name evidence="5" type="ORF">g.26099</name>
</gene>
<accession>A0A1B6GTE9</accession>
<dbReference type="Pfam" id="PF13621">
    <property type="entry name" value="Cupin_8"/>
    <property type="match status" value="1"/>
</dbReference>
<protein>
    <recommendedName>
        <fullName evidence="4">JmjC domain-containing protein</fullName>
    </recommendedName>
</protein>
<dbReference type="AlphaFoldDB" id="A0A1B6GTE9"/>
<dbReference type="PANTHER" id="PTHR12461">
    <property type="entry name" value="HYPOXIA-INDUCIBLE FACTOR 1 ALPHA INHIBITOR-RELATED"/>
    <property type="match status" value="1"/>
</dbReference>
<comment type="function">
    <text evidence="3">May play a role in cellular stress response.</text>
</comment>
<evidence type="ECO:0000256" key="2">
    <source>
        <dbReference type="ARBA" id="ARBA00022490"/>
    </source>
</evidence>
<dbReference type="Gene3D" id="2.60.120.650">
    <property type="entry name" value="Cupin"/>
    <property type="match status" value="1"/>
</dbReference>